<dbReference type="Proteomes" id="UP000287651">
    <property type="component" value="Unassembled WGS sequence"/>
</dbReference>
<dbReference type="EMBL" id="AMZH03027561">
    <property type="protein sequence ID" value="RRT34100.1"/>
    <property type="molecule type" value="Genomic_DNA"/>
</dbReference>
<gene>
    <name evidence="2" type="ORF">B296_00054888</name>
</gene>
<feature type="region of interest" description="Disordered" evidence="1">
    <location>
        <begin position="38"/>
        <end position="58"/>
    </location>
</feature>
<dbReference type="AlphaFoldDB" id="A0A426X3T5"/>
<protein>
    <submittedName>
        <fullName evidence="2">Uncharacterized protein</fullName>
    </submittedName>
</protein>
<evidence type="ECO:0000256" key="1">
    <source>
        <dbReference type="SAM" id="MobiDB-lite"/>
    </source>
</evidence>
<reference evidence="2 3" key="1">
    <citation type="journal article" date="2014" name="Agronomy (Basel)">
        <title>A Draft Genome Sequence for Ensete ventricosum, the Drought-Tolerant Tree Against Hunger.</title>
        <authorList>
            <person name="Harrison J."/>
            <person name="Moore K.A."/>
            <person name="Paszkiewicz K."/>
            <person name="Jones T."/>
            <person name="Grant M."/>
            <person name="Ambacheew D."/>
            <person name="Muzemil S."/>
            <person name="Studholme D.J."/>
        </authorList>
    </citation>
    <scope>NUCLEOTIDE SEQUENCE [LARGE SCALE GENOMIC DNA]</scope>
</reference>
<name>A0A426X3T5_ENSVE</name>
<proteinExistence type="predicted"/>
<evidence type="ECO:0000313" key="3">
    <source>
        <dbReference type="Proteomes" id="UP000287651"/>
    </source>
</evidence>
<accession>A0A426X3T5</accession>
<comment type="caution">
    <text evidence="2">The sequence shown here is derived from an EMBL/GenBank/DDBJ whole genome shotgun (WGS) entry which is preliminary data.</text>
</comment>
<sequence>MLLLGIINRLLRTEESDSKCETATTRNLIRRKGKKLELGARKRGRKGSRTPGSGPYRKKLEIGRVGSEGFVNGRQGILLLRYLLLQLLLDGRLVVAVFSRHGRETRKATETRVSEIERDRVEEAVEREKL</sequence>
<organism evidence="2 3">
    <name type="scientific">Ensete ventricosum</name>
    <name type="common">Abyssinian banana</name>
    <name type="synonym">Musa ensete</name>
    <dbReference type="NCBI Taxonomy" id="4639"/>
    <lineage>
        <taxon>Eukaryota</taxon>
        <taxon>Viridiplantae</taxon>
        <taxon>Streptophyta</taxon>
        <taxon>Embryophyta</taxon>
        <taxon>Tracheophyta</taxon>
        <taxon>Spermatophyta</taxon>
        <taxon>Magnoliopsida</taxon>
        <taxon>Liliopsida</taxon>
        <taxon>Zingiberales</taxon>
        <taxon>Musaceae</taxon>
        <taxon>Ensete</taxon>
    </lineage>
</organism>
<evidence type="ECO:0000313" key="2">
    <source>
        <dbReference type="EMBL" id="RRT34100.1"/>
    </source>
</evidence>